<protein>
    <submittedName>
        <fullName evidence="3">Uncharacterized protein</fullName>
    </submittedName>
</protein>
<evidence type="ECO:0000313" key="4">
    <source>
        <dbReference type="Proteomes" id="UP000283269"/>
    </source>
</evidence>
<feature type="transmembrane region" description="Helical" evidence="2">
    <location>
        <begin position="77"/>
        <end position="96"/>
    </location>
</feature>
<accession>A0A409XRX8</accession>
<proteinExistence type="predicted"/>
<name>A0A409XRX8_PSICY</name>
<comment type="caution">
    <text evidence="3">The sequence shown here is derived from an EMBL/GenBank/DDBJ whole genome shotgun (WGS) entry which is preliminary data.</text>
</comment>
<evidence type="ECO:0000256" key="1">
    <source>
        <dbReference type="SAM" id="MobiDB-lite"/>
    </source>
</evidence>
<keyword evidence="2" id="KW-1133">Transmembrane helix</keyword>
<keyword evidence="2" id="KW-0472">Membrane</keyword>
<dbReference type="Proteomes" id="UP000283269">
    <property type="component" value="Unassembled WGS sequence"/>
</dbReference>
<dbReference type="EMBL" id="NHYD01000753">
    <property type="protein sequence ID" value="PPQ93446.1"/>
    <property type="molecule type" value="Genomic_DNA"/>
</dbReference>
<keyword evidence="4" id="KW-1185">Reference proteome</keyword>
<keyword evidence="2" id="KW-0812">Transmembrane</keyword>
<dbReference type="InParanoid" id="A0A409XRX8"/>
<organism evidence="3 4">
    <name type="scientific">Psilocybe cyanescens</name>
    <dbReference type="NCBI Taxonomy" id="93625"/>
    <lineage>
        <taxon>Eukaryota</taxon>
        <taxon>Fungi</taxon>
        <taxon>Dikarya</taxon>
        <taxon>Basidiomycota</taxon>
        <taxon>Agaricomycotina</taxon>
        <taxon>Agaricomycetes</taxon>
        <taxon>Agaricomycetidae</taxon>
        <taxon>Agaricales</taxon>
        <taxon>Agaricineae</taxon>
        <taxon>Strophariaceae</taxon>
        <taxon>Psilocybe</taxon>
    </lineage>
</organism>
<sequence>MAECIAPLSNESLKLHEHQKDSSAIRAFPNTKPLKQEPTSTIDPHGPKYFDNSVAADYAFAETASLMRILNLKNKQAAAEMFLFIAGAIVVTYAGAHSLCSRPTKY</sequence>
<reference evidence="3 4" key="1">
    <citation type="journal article" date="2018" name="Evol. Lett.">
        <title>Horizontal gene cluster transfer increased hallucinogenic mushroom diversity.</title>
        <authorList>
            <person name="Reynolds H.T."/>
            <person name="Vijayakumar V."/>
            <person name="Gluck-Thaler E."/>
            <person name="Korotkin H.B."/>
            <person name="Matheny P.B."/>
            <person name="Slot J.C."/>
        </authorList>
    </citation>
    <scope>NUCLEOTIDE SEQUENCE [LARGE SCALE GENOMIC DNA]</scope>
    <source>
        <strain evidence="3 4">2631</strain>
    </source>
</reference>
<evidence type="ECO:0000313" key="3">
    <source>
        <dbReference type="EMBL" id="PPQ93446.1"/>
    </source>
</evidence>
<evidence type="ECO:0000256" key="2">
    <source>
        <dbReference type="SAM" id="Phobius"/>
    </source>
</evidence>
<dbReference type="AlphaFoldDB" id="A0A409XRX8"/>
<feature type="region of interest" description="Disordered" evidence="1">
    <location>
        <begin position="15"/>
        <end position="46"/>
    </location>
</feature>
<gene>
    <name evidence="3" type="ORF">CVT25_004518</name>
</gene>